<evidence type="ECO:0000313" key="4">
    <source>
        <dbReference type="EMBL" id="SDE13023.1"/>
    </source>
</evidence>
<dbReference type="Gene3D" id="3.40.250.10">
    <property type="entry name" value="Rhodanese-like domain"/>
    <property type="match status" value="2"/>
</dbReference>
<dbReference type="PANTHER" id="PTHR43855">
    <property type="entry name" value="THIOSULFATE SULFURTRANSFERASE"/>
    <property type="match status" value="1"/>
</dbReference>
<gene>
    <name evidence="4" type="ORF">SAMN04488105_10189</name>
</gene>
<dbReference type="InterPro" id="IPR051126">
    <property type="entry name" value="Thiosulfate_sulfurtransferase"/>
</dbReference>
<keyword evidence="4" id="KW-0808">Transferase</keyword>
<dbReference type="PANTHER" id="PTHR43855:SF1">
    <property type="entry name" value="THIOSULFATE SULFURTRANSFERASE"/>
    <property type="match status" value="1"/>
</dbReference>
<dbReference type="InterPro" id="IPR001763">
    <property type="entry name" value="Rhodanese-like_dom"/>
</dbReference>
<keyword evidence="5" id="KW-1185">Reference proteome</keyword>
<dbReference type="SUPFAM" id="SSF52821">
    <property type="entry name" value="Rhodanese/Cell cycle control phosphatase"/>
    <property type="match status" value="2"/>
</dbReference>
<feature type="chain" id="PRO_5011608809" evidence="2">
    <location>
        <begin position="23"/>
        <end position="313"/>
    </location>
</feature>
<reference evidence="5" key="1">
    <citation type="submission" date="2016-10" db="EMBL/GenBank/DDBJ databases">
        <authorList>
            <person name="Varghese N."/>
            <person name="Submissions S."/>
        </authorList>
    </citation>
    <scope>NUCLEOTIDE SEQUENCE [LARGE SCALE GENOMIC DNA]</scope>
    <source>
        <strain evidence="5">DSM 10146</strain>
    </source>
</reference>
<keyword evidence="2" id="KW-0732">Signal</keyword>
<name>A0A1G7AEB0_9RHOB</name>
<dbReference type="OrthoDB" id="9781034at2"/>
<dbReference type="EMBL" id="FNAV01000001">
    <property type="protein sequence ID" value="SDE13023.1"/>
    <property type="molecule type" value="Genomic_DNA"/>
</dbReference>
<feature type="signal peptide" evidence="2">
    <location>
        <begin position="1"/>
        <end position="22"/>
    </location>
</feature>
<evidence type="ECO:0000259" key="3">
    <source>
        <dbReference type="PROSITE" id="PS50206"/>
    </source>
</evidence>
<dbReference type="InterPro" id="IPR036873">
    <property type="entry name" value="Rhodanese-like_dom_sf"/>
</dbReference>
<dbReference type="SMART" id="SM00450">
    <property type="entry name" value="RHOD"/>
    <property type="match status" value="2"/>
</dbReference>
<feature type="domain" description="Rhodanese" evidence="3">
    <location>
        <begin position="182"/>
        <end position="297"/>
    </location>
</feature>
<dbReference type="AlphaFoldDB" id="A0A1G7AEB0"/>
<dbReference type="STRING" id="282683.SAMN04488105_10189"/>
<dbReference type="Pfam" id="PF00581">
    <property type="entry name" value="Rhodanese"/>
    <property type="match status" value="2"/>
</dbReference>
<organism evidence="4 5">
    <name type="scientific">Salipiger thiooxidans</name>
    <dbReference type="NCBI Taxonomy" id="282683"/>
    <lineage>
        <taxon>Bacteria</taxon>
        <taxon>Pseudomonadati</taxon>
        <taxon>Pseudomonadota</taxon>
        <taxon>Alphaproteobacteria</taxon>
        <taxon>Rhodobacterales</taxon>
        <taxon>Roseobacteraceae</taxon>
        <taxon>Salipiger</taxon>
    </lineage>
</organism>
<dbReference type="RefSeq" id="WP_089954117.1">
    <property type="nucleotide sequence ID" value="NZ_FNAV01000001.1"/>
</dbReference>
<evidence type="ECO:0000256" key="2">
    <source>
        <dbReference type="SAM" id="SignalP"/>
    </source>
</evidence>
<dbReference type="Proteomes" id="UP000198994">
    <property type="component" value="Unassembled WGS sequence"/>
</dbReference>
<dbReference type="CDD" id="cd01448">
    <property type="entry name" value="TST_Repeat_1"/>
    <property type="match status" value="1"/>
</dbReference>
<feature type="domain" description="Rhodanese" evidence="3">
    <location>
        <begin position="41"/>
        <end position="151"/>
    </location>
</feature>
<protein>
    <submittedName>
        <fullName evidence="4">Thiosulfate/3-mercaptopyruvate sulfurtransferase</fullName>
    </submittedName>
</protein>
<keyword evidence="4" id="KW-0670">Pyruvate</keyword>
<dbReference type="PROSITE" id="PS50206">
    <property type="entry name" value="RHODANESE_3"/>
    <property type="match status" value="2"/>
</dbReference>
<evidence type="ECO:0000313" key="5">
    <source>
        <dbReference type="Proteomes" id="UP000198994"/>
    </source>
</evidence>
<keyword evidence="1" id="KW-0677">Repeat</keyword>
<evidence type="ECO:0000256" key="1">
    <source>
        <dbReference type="ARBA" id="ARBA00022737"/>
    </source>
</evidence>
<accession>A0A1G7AEB0</accession>
<proteinExistence type="predicted"/>
<dbReference type="GO" id="GO:0016740">
    <property type="term" value="F:transferase activity"/>
    <property type="evidence" value="ECO:0007669"/>
    <property type="project" value="UniProtKB-KW"/>
</dbReference>
<sequence length="313" mass="32724">MKRHVIAIAAALSGLSATASFAATLGPLVTATELDAALQDGAEAPVVLDIRGDAYAGGHIDGAIAAPYGLFRGPADNPGQTVPVDQLEATYEKLGLEPDDAVVIVAQGATDTEFGAAARVYWTLKSSGFTELSILNGGAQAWVNAGLPVSKEAVTPEPTELSISWDNTWTAETPEVADVIAGKRQALLLDARPEAFFEGSKAHEAAEKPGTLPGAQNYPYTRFFQSGATAIGQISDVQELKASLGVSDGEEIVSFCNTGHWAATNWFALNEIAGLGNVKLYPGSMVEYSHTDGEMANAPGLFKNLMNQLKGSN</sequence>